<accession>A0A7C3R804</accession>
<evidence type="ECO:0000313" key="2">
    <source>
        <dbReference type="EMBL" id="HFW31442.1"/>
    </source>
</evidence>
<comment type="caution">
    <text evidence="2">The sequence shown here is derived from an EMBL/GenBank/DDBJ whole genome shotgun (WGS) entry which is preliminary data.</text>
</comment>
<protein>
    <submittedName>
        <fullName evidence="2">Uncharacterized protein</fullName>
    </submittedName>
</protein>
<organism evidence="2">
    <name type="scientific">Archaeoglobus fulgidus</name>
    <dbReference type="NCBI Taxonomy" id="2234"/>
    <lineage>
        <taxon>Archaea</taxon>
        <taxon>Methanobacteriati</taxon>
        <taxon>Methanobacteriota</taxon>
        <taxon>Archaeoglobi</taxon>
        <taxon>Archaeoglobales</taxon>
        <taxon>Archaeoglobaceae</taxon>
        <taxon>Archaeoglobus</taxon>
    </lineage>
</organism>
<proteinExistence type="predicted"/>
<evidence type="ECO:0000256" key="1">
    <source>
        <dbReference type="SAM" id="Phobius"/>
    </source>
</evidence>
<dbReference type="AlphaFoldDB" id="A0A7C3R804"/>
<keyword evidence="1" id="KW-0812">Transmembrane</keyword>
<keyword evidence="1" id="KW-0472">Membrane</keyword>
<reference evidence="2" key="1">
    <citation type="journal article" date="2020" name="mSystems">
        <title>Genome- and Community-Level Interaction Insights into Carbon Utilization and Element Cycling Functions of Hydrothermarchaeota in Hydrothermal Sediment.</title>
        <authorList>
            <person name="Zhou Z."/>
            <person name="Liu Y."/>
            <person name="Xu W."/>
            <person name="Pan J."/>
            <person name="Luo Z.H."/>
            <person name="Li M."/>
        </authorList>
    </citation>
    <scope>NUCLEOTIDE SEQUENCE [LARGE SCALE GENOMIC DNA]</scope>
    <source>
        <strain evidence="2">SpSt-87</strain>
    </source>
</reference>
<dbReference type="InterPro" id="IPR055712">
    <property type="entry name" value="DUF7288"/>
</dbReference>
<keyword evidence="1" id="KW-1133">Transmembrane helix</keyword>
<gene>
    <name evidence="2" type="ORF">ENW66_00595</name>
</gene>
<dbReference type="Pfam" id="PF23959">
    <property type="entry name" value="DUF7288"/>
    <property type="match status" value="1"/>
</dbReference>
<sequence length="166" mass="18995">MKAQAFTLEGVMASLLLLVVLYSFFQSTIVISPMWSEITDAQLKLIGYDTLKVLDFYRTSSSDVYPNQSLQGMILGLNDTFKPNQDFIYALERMIYPADYTLELCWANLSTNDVECRTLVDKKPTPEAVAASRIIVIDPREFNESSPFYGLNYPVVFEVRLILWRP</sequence>
<dbReference type="EMBL" id="DTLB01000001">
    <property type="protein sequence ID" value="HFW31442.1"/>
    <property type="molecule type" value="Genomic_DNA"/>
</dbReference>
<feature type="transmembrane region" description="Helical" evidence="1">
    <location>
        <begin position="6"/>
        <end position="25"/>
    </location>
</feature>
<name>A0A7C3R804_ARCFL</name>